<dbReference type="PANTHER" id="PTHR14187">
    <property type="entry name" value="ALPHA KINASE/ELONGATION FACTOR 2 KINASE"/>
    <property type="match status" value="1"/>
</dbReference>
<dbReference type="SUPFAM" id="SSF103473">
    <property type="entry name" value="MFS general substrate transporter"/>
    <property type="match status" value="1"/>
</dbReference>
<dbReference type="GO" id="GO:0016020">
    <property type="term" value="C:membrane"/>
    <property type="evidence" value="ECO:0007669"/>
    <property type="project" value="UniProtKB-SubCell"/>
</dbReference>
<dbReference type="AlphaFoldDB" id="A0A161VNF9"/>
<feature type="non-terminal residue" evidence="7">
    <location>
        <position position="1"/>
    </location>
</feature>
<keyword evidence="4" id="KW-0812">Transmembrane</keyword>
<feature type="transmembrane region" description="Helical" evidence="4">
    <location>
        <begin position="725"/>
        <end position="745"/>
    </location>
</feature>
<evidence type="ECO:0000256" key="4">
    <source>
        <dbReference type="SAM" id="Phobius"/>
    </source>
</evidence>
<feature type="signal peptide" evidence="5">
    <location>
        <begin position="1"/>
        <end position="32"/>
    </location>
</feature>
<reference evidence="7 8" key="1">
    <citation type="submission" date="2015-06" db="EMBL/GenBank/DDBJ databases">
        <title>Survival trade-offs in plant roots during colonization by closely related pathogenic and mutualistic fungi.</title>
        <authorList>
            <person name="Hacquard S."/>
            <person name="Kracher B."/>
            <person name="Hiruma K."/>
            <person name="Weinman A."/>
            <person name="Muench P."/>
            <person name="Garrido Oter R."/>
            <person name="Ver Loren van Themaat E."/>
            <person name="Dallerey J.-F."/>
            <person name="Damm U."/>
            <person name="Henrissat B."/>
            <person name="Lespinet O."/>
            <person name="Thon M."/>
            <person name="Kemen E."/>
            <person name="McHardy A.C."/>
            <person name="Schulze-Lefert P."/>
            <person name="O'Connell R.J."/>
        </authorList>
    </citation>
    <scope>NUCLEOTIDE SEQUENCE [LARGE SCALE GENOMIC DNA]</scope>
    <source>
        <strain evidence="7 8">0861</strain>
    </source>
</reference>
<dbReference type="PRINTS" id="PR00301">
    <property type="entry name" value="HEATSHOCK70"/>
</dbReference>
<feature type="transmembrane region" description="Helical" evidence="4">
    <location>
        <begin position="808"/>
        <end position="828"/>
    </location>
</feature>
<feature type="domain" description="Major facilitator superfamily (MFS) profile" evidence="6">
    <location>
        <begin position="770"/>
        <end position="959"/>
    </location>
</feature>
<keyword evidence="8" id="KW-1185">Reference proteome</keyword>
<comment type="subcellular location">
    <subcellularLocation>
        <location evidence="1">Membrane</location>
        <topology evidence="1">Multi-pass membrane protein</topology>
    </subcellularLocation>
</comment>
<dbReference type="Pfam" id="PF07690">
    <property type="entry name" value="MFS_1"/>
    <property type="match status" value="1"/>
</dbReference>
<sequence>LTCALWSDTSVSTALFLYFLLIPLSDLHDTRSMPTPSNMDNFEKLSVSERKIVVGIDFGTTYSGVAWAETQRPDRRTAITTWPISKIVREGESSDKVPTKLRYAGDEVQWGFSIPITAPQDEVVEWFKLDLDPSLQSMGQAVSSEGRGGRNVDKLVTDYISALGDHLRYTLREKLGEQVVKTTPLEFVVTVPAIWSDLAKDKTKQACQKATGLATTAPIHLVSEPEAAAIYALHGLDPHGLKVDDTVVVVDAGGGTVDLISYTITSLKPILEVQEAAPGSGALCGSTFLNMRFAKFLKAKLGKEEGFDDEIMAEAMEQFEKKVKRQFTLGAAPEDTYTIPVGGLASNKELGISRGRFSLKASDLQTIFEPVVLECIKLVKDQITASNVPIRAILLVGGFGASNYLKERLRNAIDKSIQIMQPPNAWQAVVQGAVMKGLSQVSPDRLTQVKVQNRKARKHYGTEWRTKYDAKIHKHLEQKRHWCGLDGCYKVYTMEWFIQHGDNVSENEPFYTSFVWTGLVSQGRIKKIKMDVYADRTPRSAPVARDDNVSMLVHIEADVSHIPEHMLARRQGLDGQWYYELSCKIEAVYLSASTAYTLLYNNQRYSTVTAEYLGLMYLINPIAGGLADAYGPTRLYSVAAAGAVLSCIGVSFAQPGKIWQFILSQGVLFGATAVFGTSVAVPVASQHFARRRALAIGIVASGSSAGGVCLPIMFSRLVPRLGFGWTLRIAALISLGCYGTAMLISTPKQPRKPVKSIWSIADFNGFRDPRYAILALANVVGNFGLYIPFYYLEPYTAAHHPGTEVRNYLLPLINGSSFFGRVIGGFVADNTGGLNLLYPLTAASGLLCLTVWLLANSVNMIIVFACLYGFCSGIFISVTPSVTVELSPQDKVGARLGAFSIWSAVGVFTGTPIGGAFIRQGTQSEYRHLIIFTGVCLTAAAALQLVARLLCDRDLRKKW</sequence>
<evidence type="ECO:0000256" key="1">
    <source>
        <dbReference type="ARBA" id="ARBA00004141"/>
    </source>
</evidence>
<dbReference type="Gene3D" id="3.30.420.40">
    <property type="match status" value="2"/>
</dbReference>
<dbReference type="GO" id="GO:0005524">
    <property type="term" value="F:ATP binding"/>
    <property type="evidence" value="ECO:0007669"/>
    <property type="project" value="UniProtKB-KW"/>
</dbReference>
<feature type="transmembrane region" description="Helical" evidence="4">
    <location>
        <begin position="693"/>
        <end position="713"/>
    </location>
</feature>
<dbReference type="InterPro" id="IPR043129">
    <property type="entry name" value="ATPase_NBD"/>
</dbReference>
<keyword evidence="4" id="KW-1133">Transmembrane helix</keyword>
<dbReference type="EMBL" id="LFIV01000002">
    <property type="protein sequence ID" value="KZL78604.1"/>
    <property type="molecule type" value="Genomic_DNA"/>
</dbReference>
<keyword evidence="4" id="KW-0472">Membrane</keyword>
<dbReference type="InterPro" id="IPR013126">
    <property type="entry name" value="Hsp_70_fam"/>
</dbReference>
<evidence type="ECO:0000313" key="8">
    <source>
        <dbReference type="Proteomes" id="UP000076552"/>
    </source>
</evidence>
<dbReference type="InterPro" id="IPR011701">
    <property type="entry name" value="MFS"/>
</dbReference>
<feature type="transmembrane region" description="Helical" evidence="4">
    <location>
        <begin position="835"/>
        <end position="855"/>
    </location>
</feature>
<name>A0A161VNF9_9PEZI</name>
<gene>
    <name evidence="7" type="ORF">CT0861_11481</name>
</gene>
<feature type="transmembrane region" description="Helical" evidence="4">
    <location>
        <begin position="771"/>
        <end position="792"/>
    </location>
</feature>
<dbReference type="Gene3D" id="3.90.640.10">
    <property type="entry name" value="Actin, Chain A, domain 4"/>
    <property type="match status" value="1"/>
</dbReference>
<dbReference type="PANTHER" id="PTHR14187:SF82">
    <property type="entry name" value="FAMILY CHAPERONE, PUTATIVE (AFU_ORTHOLOGUE AFUA_7G08575)-RELATED"/>
    <property type="match status" value="1"/>
</dbReference>
<keyword evidence="2" id="KW-0547">Nucleotide-binding</keyword>
<dbReference type="Pfam" id="PF00012">
    <property type="entry name" value="HSP70"/>
    <property type="match status" value="1"/>
</dbReference>
<dbReference type="GO" id="GO:0022857">
    <property type="term" value="F:transmembrane transporter activity"/>
    <property type="evidence" value="ECO:0007669"/>
    <property type="project" value="InterPro"/>
</dbReference>
<dbReference type="PROSITE" id="PS50850">
    <property type="entry name" value="MFS"/>
    <property type="match status" value="1"/>
</dbReference>
<dbReference type="Gene3D" id="1.20.1250.20">
    <property type="entry name" value="MFS general substrate transporter like domains"/>
    <property type="match status" value="1"/>
</dbReference>
<feature type="transmembrane region" description="Helical" evidence="4">
    <location>
        <begin position="635"/>
        <end position="652"/>
    </location>
</feature>
<comment type="caution">
    <text evidence="7">The sequence shown here is derived from an EMBL/GenBank/DDBJ whole genome shotgun (WGS) entry which is preliminary data.</text>
</comment>
<evidence type="ECO:0000259" key="6">
    <source>
        <dbReference type="PROSITE" id="PS50850"/>
    </source>
</evidence>
<protein>
    <submittedName>
        <fullName evidence="7">Hsp70-like protein</fullName>
    </submittedName>
</protein>
<feature type="transmembrane region" description="Helical" evidence="4">
    <location>
        <begin position="896"/>
        <end position="918"/>
    </location>
</feature>
<dbReference type="SUPFAM" id="SSF53067">
    <property type="entry name" value="Actin-like ATPase domain"/>
    <property type="match status" value="2"/>
</dbReference>
<proteinExistence type="predicted"/>
<feature type="chain" id="PRO_5007828013" evidence="5">
    <location>
        <begin position="33"/>
        <end position="959"/>
    </location>
</feature>
<evidence type="ECO:0000256" key="3">
    <source>
        <dbReference type="ARBA" id="ARBA00022840"/>
    </source>
</evidence>
<accession>A0A161VNF9</accession>
<evidence type="ECO:0000313" key="7">
    <source>
        <dbReference type="EMBL" id="KZL78604.1"/>
    </source>
</evidence>
<organism evidence="7 8">
    <name type="scientific">Colletotrichum tofieldiae</name>
    <dbReference type="NCBI Taxonomy" id="708197"/>
    <lineage>
        <taxon>Eukaryota</taxon>
        <taxon>Fungi</taxon>
        <taxon>Dikarya</taxon>
        <taxon>Ascomycota</taxon>
        <taxon>Pezizomycotina</taxon>
        <taxon>Sordariomycetes</taxon>
        <taxon>Hypocreomycetidae</taxon>
        <taxon>Glomerellales</taxon>
        <taxon>Glomerellaceae</taxon>
        <taxon>Colletotrichum</taxon>
        <taxon>Colletotrichum spaethianum species complex</taxon>
    </lineage>
</organism>
<evidence type="ECO:0000256" key="2">
    <source>
        <dbReference type="ARBA" id="ARBA00022741"/>
    </source>
</evidence>
<keyword evidence="5" id="KW-0732">Signal</keyword>
<keyword evidence="3" id="KW-0067">ATP-binding</keyword>
<feature type="transmembrane region" description="Helical" evidence="4">
    <location>
        <begin position="930"/>
        <end position="951"/>
    </location>
</feature>
<feature type="transmembrane region" description="Helical" evidence="4">
    <location>
        <begin position="861"/>
        <end position="884"/>
    </location>
</feature>
<feature type="transmembrane region" description="Helical" evidence="4">
    <location>
        <begin position="658"/>
        <end position="681"/>
    </location>
</feature>
<dbReference type="Proteomes" id="UP000076552">
    <property type="component" value="Unassembled WGS sequence"/>
</dbReference>
<evidence type="ECO:0000256" key="5">
    <source>
        <dbReference type="SAM" id="SignalP"/>
    </source>
</evidence>
<dbReference type="CDD" id="cd10170">
    <property type="entry name" value="ASKHA_NBD_HSP70"/>
    <property type="match status" value="1"/>
</dbReference>
<dbReference type="GO" id="GO:0140662">
    <property type="term" value="F:ATP-dependent protein folding chaperone"/>
    <property type="evidence" value="ECO:0007669"/>
    <property type="project" value="InterPro"/>
</dbReference>
<dbReference type="InterPro" id="IPR036259">
    <property type="entry name" value="MFS_trans_sf"/>
</dbReference>
<dbReference type="InterPro" id="IPR020846">
    <property type="entry name" value="MFS_dom"/>
</dbReference>